<dbReference type="PANTHER" id="PTHR43441:SF6">
    <property type="entry name" value="N-ACETYLTRANSFERASE DOMAIN-CONTAINING PROTEIN"/>
    <property type="match status" value="1"/>
</dbReference>
<organism evidence="2 3">
    <name type="scientific">Streptomyces pratens</name>
    <dbReference type="NCBI Taxonomy" id="887456"/>
    <lineage>
        <taxon>Bacteria</taxon>
        <taxon>Bacillati</taxon>
        <taxon>Actinomycetota</taxon>
        <taxon>Actinomycetes</taxon>
        <taxon>Kitasatosporales</taxon>
        <taxon>Streptomycetaceae</taxon>
        <taxon>Streptomyces</taxon>
    </lineage>
</organism>
<feature type="domain" description="N-acetyltransferase" evidence="1">
    <location>
        <begin position="20"/>
        <end position="176"/>
    </location>
</feature>
<dbReference type="InterPro" id="IPR016181">
    <property type="entry name" value="Acyl_CoA_acyltransferase"/>
</dbReference>
<gene>
    <name evidence="2" type="ORF">ACFP50_13960</name>
</gene>
<dbReference type="CDD" id="cd04301">
    <property type="entry name" value="NAT_SF"/>
    <property type="match status" value="1"/>
</dbReference>
<dbReference type="PROSITE" id="PS51186">
    <property type="entry name" value="GNAT"/>
    <property type="match status" value="1"/>
</dbReference>
<reference evidence="3" key="1">
    <citation type="journal article" date="2019" name="Int. J. Syst. Evol. Microbiol.">
        <title>The Global Catalogue of Microorganisms (GCM) 10K type strain sequencing project: providing services to taxonomists for standard genome sequencing and annotation.</title>
        <authorList>
            <consortium name="The Broad Institute Genomics Platform"/>
            <consortium name="The Broad Institute Genome Sequencing Center for Infectious Disease"/>
            <person name="Wu L."/>
            <person name="Ma J."/>
        </authorList>
    </citation>
    <scope>NUCLEOTIDE SEQUENCE [LARGE SCALE GENOMIC DNA]</scope>
    <source>
        <strain evidence="3">JCM 12763</strain>
    </source>
</reference>
<accession>A0ABW1M0B6</accession>
<dbReference type="PANTHER" id="PTHR43441">
    <property type="entry name" value="RIBOSOMAL-PROTEIN-SERINE ACETYLTRANSFERASE"/>
    <property type="match status" value="1"/>
</dbReference>
<dbReference type="EMBL" id="JBHSPT010000032">
    <property type="protein sequence ID" value="MFC6056532.1"/>
    <property type="molecule type" value="Genomic_DNA"/>
</dbReference>
<dbReference type="SUPFAM" id="SSF55729">
    <property type="entry name" value="Acyl-CoA N-acyltransferases (Nat)"/>
    <property type="match status" value="1"/>
</dbReference>
<proteinExistence type="predicted"/>
<evidence type="ECO:0000313" key="2">
    <source>
        <dbReference type="EMBL" id="MFC6056532.1"/>
    </source>
</evidence>
<dbReference type="InterPro" id="IPR051908">
    <property type="entry name" value="Ribosomal_N-acetyltransferase"/>
</dbReference>
<keyword evidence="2" id="KW-0808">Transferase</keyword>
<dbReference type="Pfam" id="PF13302">
    <property type="entry name" value="Acetyltransf_3"/>
    <property type="match status" value="1"/>
</dbReference>
<sequence>MTRPDELESESTIRIPTDRLTLASITPAVASDLSLSGDGGYQWAGAAPADGTRVGAGMMVKQYEEGTFHPEWTMYVLVRREDDLAVGAMGFHGVPDEAGRVEIGYDLVESARGHGYATEALRTLAAWALAQDGVRTVTAVIDHDNTPSQGVVTRAGFTRVGEDEAKGEYVYELREGRKTSEA</sequence>
<keyword evidence="3" id="KW-1185">Reference proteome</keyword>
<dbReference type="GO" id="GO:0016746">
    <property type="term" value="F:acyltransferase activity"/>
    <property type="evidence" value="ECO:0007669"/>
    <property type="project" value="UniProtKB-KW"/>
</dbReference>
<evidence type="ECO:0000313" key="3">
    <source>
        <dbReference type="Proteomes" id="UP001596242"/>
    </source>
</evidence>
<protein>
    <submittedName>
        <fullName evidence="2">GNAT family N-acetyltransferase</fullName>
        <ecNumber evidence="2">2.3.-.-</ecNumber>
    </submittedName>
</protein>
<dbReference type="EC" id="2.3.-.-" evidence="2"/>
<dbReference type="Gene3D" id="3.40.630.30">
    <property type="match status" value="1"/>
</dbReference>
<name>A0ABW1M0B6_9ACTN</name>
<dbReference type="InterPro" id="IPR000182">
    <property type="entry name" value="GNAT_dom"/>
</dbReference>
<dbReference type="Proteomes" id="UP001596242">
    <property type="component" value="Unassembled WGS sequence"/>
</dbReference>
<keyword evidence="2" id="KW-0012">Acyltransferase</keyword>
<comment type="caution">
    <text evidence="2">The sequence shown here is derived from an EMBL/GenBank/DDBJ whole genome shotgun (WGS) entry which is preliminary data.</text>
</comment>
<evidence type="ECO:0000259" key="1">
    <source>
        <dbReference type="PROSITE" id="PS51186"/>
    </source>
</evidence>
<dbReference type="RefSeq" id="WP_386396773.1">
    <property type="nucleotide sequence ID" value="NZ_JBHSPT010000032.1"/>
</dbReference>